<sequence>MKTDKEFKCVDFKHEAQMQTYKEIKNLTPEGEIEYFRRRVKSSFFGKWWEKLPGDPAAVGEHNKTTE</sequence>
<accession>A0A0F8XNQ1</accession>
<name>A0A0F8XNQ1_9ZZZZ</name>
<gene>
    <name evidence="1" type="ORF">LCGC14_2922440</name>
</gene>
<dbReference type="AlphaFoldDB" id="A0A0F8XNQ1"/>
<comment type="caution">
    <text evidence="1">The sequence shown here is derived from an EMBL/GenBank/DDBJ whole genome shotgun (WGS) entry which is preliminary data.</text>
</comment>
<dbReference type="EMBL" id="LAZR01058119">
    <property type="protein sequence ID" value="KKK70593.1"/>
    <property type="molecule type" value="Genomic_DNA"/>
</dbReference>
<proteinExistence type="predicted"/>
<evidence type="ECO:0000313" key="1">
    <source>
        <dbReference type="EMBL" id="KKK70593.1"/>
    </source>
</evidence>
<protein>
    <submittedName>
        <fullName evidence="1">Uncharacterized protein</fullName>
    </submittedName>
</protein>
<organism evidence="1">
    <name type="scientific">marine sediment metagenome</name>
    <dbReference type="NCBI Taxonomy" id="412755"/>
    <lineage>
        <taxon>unclassified sequences</taxon>
        <taxon>metagenomes</taxon>
        <taxon>ecological metagenomes</taxon>
    </lineage>
</organism>
<reference evidence="1" key="1">
    <citation type="journal article" date="2015" name="Nature">
        <title>Complex archaea that bridge the gap between prokaryotes and eukaryotes.</title>
        <authorList>
            <person name="Spang A."/>
            <person name="Saw J.H."/>
            <person name="Jorgensen S.L."/>
            <person name="Zaremba-Niedzwiedzka K."/>
            <person name="Martijn J."/>
            <person name="Lind A.E."/>
            <person name="van Eijk R."/>
            <person name="Schleper C."/>
            <person name="Guy L."/>
            <person name="Ettema T.J."/>
        </authorList>
    </citation>
    <scope>NUCLEOTIDE SEQUENCE</scope>
</reference>